<dbReference type="EMBL" id="WPCR01000023">
    <property type="protein sequence ID" value="NHM15029.1"/>
    <property type="molecule type" value="Genomic_DNA"/>
</dbReference>
<dbReference type="GO" id="GO:0005737">
    <property type="term" value="C:cytoplasm"/>
    <property type="evidence" value="ECO:0007669"/>
    <property type="project" value="TreeGrafter"/>
</dbReference>
<name>A0A9E6MQB9_9ACTN</name>
<evidence type="ECO:0000313" key="8">
    <source>
        <dbReference type="EMBL" id="QTU84452.1"/>
    </source>
</evidence>
<dbReference type="InterPro" id="IPR011257">
    <property type="entry name" value="DNA_glycosylase"/>
</dbReference>
<dbReference type="Pfam" id="PF00730">
    <property type="entry name" value="HhH-GPD"/>
    <property type="match status" value="1"/>
</dbReference>
<dbReference type="SMART" id="SM00478">
    <property type="entry name" value="ENDO3c"/>
    <property type="match status" value="1"/>
</dbReference>
<dbReference type="EC" id="3.2.2.21" evidence="3"/>
<dbReference type="GO" id="GO:0032993">
    <property type="term" value="C:protein-DNA complex"/>
    <property type="evidence" value="ECO:0007669"/>
    <property type="project" value="TreeGrafter"/>
</dbReference>
<dbReference type="Proteomes" id="UP000671910">
    <property type="component" value="Chromosome"/>
</dbReference>
<dbReference type="PROSITE" id="PS00516">
    <property type="entry name" value="ALKYLBASE_DNA_GLYCOS"/>
    <property type="match status" value="1"/>
</dbReference>
<sequence length="217" mass="24680">MAYFLYGDEATAWLSKRDKRMAQVIEAIGPVQREVVPDLFTAVAYNIIGQQISTKALETVWERLQTMLGEVEPKRVAAASVEELQACGTTFRKAEYVRDFAVRVREGSFDLDAVAAMDDEQAIAALTELRGIGRWTAEMILLFSLQRPDIFAEDDLAIQRGLRMVYRHRDIPHERFERYRRRFSPYGSVASLYLWAVAGGALPHLNDPAAKKRQGKR</sequence>
<reference evidence="7 9" key="1">
    <citation type="submission" date="2019-11" db="EMBL/GenBank/DDBJ databases">
        <title>Eggerthellaceae novel genus isolated from the rectal contents of marmort.</title>
        <authorList>
            <person name="Zhang G."/>
        </authorList>
    </citation>
    <scope>NUCLEOTIDE SEQUENCE [LARGE SCALE GENOMIC DNA]</scope>
    <source>
        <strain evidence="9">zg-886</strain>
        <strain evidence="7">Zg-886</strain>
    </source>
</reference>
<evidence type="ECO:0000313" key="7">
    <source>
        <dbReference type="EMBL" id="NHM15029.1"/>
    </source>
</evidence>
<dbReference type="AlphaFoldDB" id="A0A9E6MQB9"/>
<dbReference type="GO" id="GO:0006285">
    <property type="term" value="P:base-excision repair, AP site formation"/>
    <property type="evidence" value="ECO:0007669"/>
    <property type="project" value="TreeGrafter"/>
</dbReference>
<dbReference type="GO" id="GO:0032131">
    <property type="term" value="F:alkylated DNA binding"/>
    <property type="evidence" value="ECO:0007669"/>
    <property type="project" value="TreeGrafter"/>
</dbReference>
<dbReference type="PANTHER" id="PTHR43003">
    <property type="entry name" value="DNA-3-METHYLADENINE GLYCOSYLASE"/>
    <property type="match status" value="1"/>
</dbReference>
<dbReference type="GO" id="GO:0008725">
    <property type="term" value="F:DNA-3-methyladenine glycosylase activity"/>
    <property type="evidence" value="ECO:0007669"/>
    <property type="project" value="TreeGrafter"/>
</dbReference>
<comment type="catalytic activity">
    <reaction evidence="1">
        <text>Hydrolysis of alkylated DNA, releasing 3-methyladenine, 3-methylguanine, 7-methylguanine and 7-methyladenine.</text>
        <dbReference type="EC" id="3.2.2.21"/>
    </reaction>
</comment>
<dbReference type="RefSeq" id="WP_166340554.1">
    <property type="nucleotide sequence ID" value="NZ_CP072829.1"/>
</dbReference>
<dbReference type="Gene3D" id="1.10.1670.40">
    <property type="match status" value="1"/>
</dbReference>
<evidence type="ECO:0000256" key="5">
    <source>
        <dbReference type="ARBA" id="ARBA00023204"/>
    </source>
</evidence>
<dbReference type="EMBL" id="CP072829">
    <property type="protein sequence ID" value="QTU84452.1"/>
    <property type="molecule type" value="Genomic_DNA"/>
</dbReference>
<dbReference type="InterPro" id="IPR003265">
    <property type="entry name" value="HhH-GPD_domain"/>
</dbReference>
<evidence type="ECO:0000313" key="10">
    <source>
        <dbReference type="Proteomes" id="UP000671910"/>
    </source>
</evidence>
<keyword evidence="4" id="KW-0227">DNA damage</keyword>
<evidence type="ECO:0000256" key="1">
    <source>
        <dbReference type="ARBA" id="ARBA00000086"/>
    </source>
</evidence>
<evidence type="ECO:0000259" key="6">
    <source>
        <dbReference type="SMART" id="SM00478"/>
    </source>
</evidence>
<dbReference type="KEGG" id="ebz:J7S26_00505"/>
<dbReference type="InterPro" id="IPR051912">
    <property type="entry name" value="Alkylbase_DNA_Glycosylase/TA"/>
</dbReference>
<dbReference type="GO" id="GO:0043916">
    <property type="term" value="F:DNA-7-methylguanine glycosylase activity"/>
    <property type="evidence" value="ECO:0007669"/>
    <property type="project" value="TreeGrafter"/>
</dbReference>
<proteinExistence type="inferred from homology"/>
<keyword evidence="5" id="KW-0234">DNA repair</keyword>
<accession>A0A9E6MQB9</accession>
<dbReference type="SUPFAM" id="SSF48150">
    <property type="entry name" value="DNA-glycosylase"/>
    <property type="match status" value="1"/>
</dbReference>
<dbReference type="CDD" id="cd00056">
    <property type="entry name" value="ENDO3c"/>
    <property type="match status" value="1"/>
</dbReference>
<dbReference type="Gene3D" id="1.10.340.30">
    <property type="entry name" value="Hypothetical protein, domain 2"/>
    <property type="match status" value="1"/>
</dbReference>
<evidence type="ECO:0000256" key="2">
    <source>
        <dbReference type="ARBA" id="ARBA00010817"/>
    </source>
</evidence>
<dbReference type="InterPro" id="IPR000035">
    <property type="entry name" value="Alkylbase_DNA_glycsylse_CS"/>
</dbReference>
<evidence type="ECO:0000256" key="4">
    <source>
        <dbReference type="ARBA" id="ARBA00022763"/>
    </source>
</evidence>
<dbReference type="GO" id="GO:0006307">
    <property type="term" value="P:DNA alkylation repair"/>
    <property type="evidence" value="ECO:0007669"/>
    <property type="project" value="TreeGrafter"/>
</dbReference>
<organism evidence="8 10">
    <name type="scientific">Xiamenia xianingshaonis</name>
    <dbReference type="NCBI Taxonomy" id="2682776"/>
    <lineage>
        <taxon>Bacteria</taxon>
        <taxon>Bacillati</taxon>
        <taxon>Actinomycetota</taxon>
        <taxon>Coriobacteriia</taxon>
        <taxon>Eggerthellales</taxon>
        <taxon>Eggerthellaceae</taxon>
        <taxon>Xiamenia</taxon>
    </lineage>
</organism>
<reference evidence="8" key="2">
    <citation type="submission" date="2021-04" db="EMBL/GenBank/DDBJ databases">
        <title>Novel species in family Eggerthellaceae.</title>
        <authorList>
            <person name="Zhang G."/>
        </authorList>
    </citation>
    <scope>NUCLEOTIDE SEQUENCE</scope>
    <source>
        <strain evidence="8">Zg-886</strain>
    </source>
</reference>
<protein>
    <recommendedName>
        <fullName evidence="3">DNA-3-methyladenine glycosylase II</fullName>
        <ecNumber evidence="3">3.2.2.21</ecNumber>
    </recommendedName>
</protein>
<feature type="domain" description="HhH-GPD" evidence="6">
    <location>
        <begin position="48"/>
        <end position="199"/>
    </location>
</feature>
<evidence type="ECO:0000256" key="3">
    <source>
        <dbReference type="ARBA" id="ARBA00012000"/>
    </source>
</evidence>
<keyword evidence="9" id="KW-1185">Reference proteome</keyword>
<gene>
    <name evidence="7" type="ORF">GMI68_09760</name>
    <name evidence="8" type="ORF">J7S26_00505</name>
</gene>
<dbReference type="Proteomes" id="UP000636394">
    <property type="component" value="Unassembled WGS sequence"/>
</dbReference>
<comment type="similarity">
    <text evidence="2">Belongs to the alkylbase DNA glycosidase AlkA family.</text>
</comment>
<evidence type="ECO:0000313" key="9">
    <source>
        <dbReference type="Proteomes" id="UP000636394"/>
    </source>
</evidence>
<dbReference type="FunFam" id="1.10.340.30:FF:000004">
    <property type="entry name" value="DNA-3-methyladenine glycosylase II"/>
    <property type="match status" value="1"/>
</dbReference>
<dbReference type="PANTHER" id="PTHR43003:SF5">
    <property type="entry name" value="DNA-3-METHYLADENINE GLYCOSYLASE"/>
    <property type="match status" value="1"/>
</dbReference>